<dbReference type="RefSeq" id="WP_144076037.1">
    <property type="nucleotide sequence ID" value="NZ_CP076129.1"/>
</dbReference>
<proteinExistence type="predicted"/>
<dbReference type="EMBL" id="CP076129">
    <property type="protein sequence ID" value="QWG09359.1"/>
    <property type="molecule type" value="Genomic_DNA"/>
</dbReference>
<protein>
    <submittedName>
        <fullName evidence="2">Uncharacterized protein</fullName>
    </submittedName>
</protein>
<accession>A0ABX8H162</accession>
<feature type="signal peptide" evidence="1">
    <location>
        <begin position="1"/>
        <end position="21"/>
    </location>
</feature>
<gene>
    <name evidence="2" type="ORF">KM029_22395</name>
</gene>
<reference evidence="2 3" key="1">
    <citation type="submission" date="2021-05" db="EMBL/GenBank/DDBJ databases">
        <title>Comparative genomic studies on the polysaccharide-degrading batcterial strains of the Flammeovirga genus.</title>
        <authorList>
            <person name="Zewei F."/>
            <person name="Zheng Z."/>
            <person name="Yu L."/>
            <person name="Ruyue G."/>
            <person name="Yanhong M."/>
            <person name="Yuanyuan C."/>
            <person name="Jingyan G."/>
            <person name="Wenjun H."/>
        </authorList>
    </citation>
    <scope>NUCLEOTIDE SEQUENCE [LARGE SCALE GENOMIC DNA]</scope>
    <source>
        <strain evidence="2 3">YS10</strain>
    </source>
</reference>
<evidence type="ECO:0000256" key="1">
    <source>
        <dbReference type="SAM" id="SignalP"/>
    </source>
</evidence>
<evidence type="ECO:0000313" key="2">
    <source>
        <dbReference type="EMBL" id="QWG09359.1"/>
    </source>
</evidence>
<keyword evidence="1" id="KW-0732">Signal</keyword>
<sequence length="523" mass="60339">MQNLISILLLSLILMVSSCTPKSSILSDGELENSDQNDKSNKRFNTKTHIVNFYDVDTSQFQELEGSIVKLETPLLKEKDVNLFDAIYKHKIPIFIKGQNVINSIHSHHGYQTSNNALALVYNDPQQGYTVHLLEKETSPDSIKKHAIQLKEDFFSLDSKTKEQIEFLLEENPELPYENAEEYWQAIKPDLKARVVNDLSTSEKSSVIYYDDKITQEEEETFLNRVIEKQATSNQRNTATFGGLNYEQFRFKSYIIDVKKTNGYRQEWKDGEYDYRAMIKVFEGRYEGHNEDRLFFSYYLSPNPGVNQKGYTSSTSAWNIMYEFEPYIQYPKNFAFDLWSPESQAGGNGSYSNSTNFGVKLKALDPLNSLEGQYSAGTSYSYSFPDYYFSTQHDKNIDNNKHEIYWSWTPGNCVYGAYDTGWGIMNKSGAPWDDIPCDESKLPLPMRQLNKNAVEVVMSKKRENGEESFSFNYGIRCVLHDIHGKNYPILLGMFGWNSIVDRQTRTVNINKTFTFTTTSFGEE</sequence>
<keyword evidence="3" id="KW-1185">Reference proteome</keyword>
<name>A0ABX8H162_9BACT</name>
<evidence type="ECO:0000313" key="3">
    <source>
        <dbReference type="Proteomes" id="UP000682802"/>
    </source>
</evidence>
<feature type="chain" id="PRO_5046877828" evidence="1">
    <location>
        <begin position="22"/>
        <end position="523"/>
    </location>
</feature>
<dbReference type="Proteomes" id="UP000682802">
    <property type="component" value="Chromosome 2"/>
</dbReference>
<organism evidence="2 3">
    <name type="scientific">Flammeovirga kamogawensis</name>
    <dbReference type="NCBI Taxonomy" id="373891"/>
    <lineage>
        <taxon>Bacteria</taxon>
        <taxon>Pseudomonadati</taxon>
        <taxon>Bacteroidota</taxon>
        <taxon>Cytophagia</taxon>
        <taxon>Cytophagales</taxon>
        <taxon>Flammeovirgaceae</taxon>
        <taxon>Flammeovirga</taxon>
    </lineage>
</organism>